<dbReference type="SMART" id="SM01264">
    <property type="entry name" value="M16C_associated"/>
    <property type="match status" value="1"/>
</dbReference>
<evidence type="ECO:0000259" key="1">
    <source>
        <dbReference type="SMART" id="SM01264"/>
    </source>
</evidence>
<organism evidence="2 3">
    <name type="scientific">Alkalibaculum sporogenes</name>
    <dbReference type="NCBI Taxonomy" id="2655001"/>
    <lineage>
        <taxon>Bacteria</taxon>
        <taxon>Bacillati</taxon>
        <taxon>Bacillota</taxon>
        <taxon>Clostridia</taxon>
        <taxon>Eubacteriales</taxon>
        <taxon>Eubacteriaceae</taxon>
        <taxon>Alkalibaculum</taxon>
    </lineage>
</organism>
<dbReference type="EMBL" id="WHNX01000016">
    <property type="protein sequence ID" value="MPW26321.1"/>
    <property type="molecule type" value="Genomic_DNA"/>
</dbReference>
<comment type="caution">
    <text evidence="2">The sequence shown here is derived from an EMBL/GenBank/DDBJ whole genome shotgun (WGS) entry which is preliminary data.</text>
</comment>
<dbReference type="PANTHER" id="PTHR43016:SF13">
    <property type="entry name" value="PRESEQUENCE PROTEASE, MITOCHONDRIAL"/>
    <property type="match status" value="1"/>
</dbReference>
<dbReference type="RefSeq" id="WP_152804715.1">
    <property type="nucleotide sequence ID" value="NZ_WHNX01000016.1"/>
</dbReference>
<gene>
    <name evidence="2" type="ORF">GC105_11025</name>
</gene>
<dbReference type="Pfam" id="PF22516">
    <property type="entry name" value="PreP_C"/>
    <property type="match status" value="1"/>
</dbReference>
<dbReference type="InterPro" id="IPR011249">
    <property type="entry name" value="Metalloenz_LuxS/M16"/>
</dbReference>
<evidence type="ECO:0000313" key="3">
    <source>
        <dbReference type="Proteomes" id="UP000440004"/>
    </source>
</evidence>
<dbReference type="GO" id="GO:0004222">
    <property type="term" value="F:metalloendopeptidase activity"/>
    <property type="evidence" value="ECO:0007669"/>
    <property type="project" value="TreeGrafter"/>
</dbReference>
<name>A0A6A7KAK9_9FIRM</name>
<dbReference type="InterPro" id="IPR055130">
    <property type="entry name" value="PreP_C"/>
</dbReference>
<dbReference type="Pfam" id="PF08367">
    <property type="entry name" value="M16C_assoc"/>
    <property type="match status" value="1"/>
</dbReference>
<sequence length="975" mass="112804">MNFKIGEIYNGFKLIETKEVKEINSLTLLFEHSKTGAKLFYISNDDNNKVFSISFRTPPQDSTGLPHILEHSVLCGSDKYPIKEPFVELIKGSLNTFLNAMTFPDKTMYPIASMNEKDFINLMDVYLDAVFHPRIYTDKGIFLQEGWHYHLENKEDDIEYVGVVYNEMKGAFSNPEEVVNRKIQESLFPDTPYGKESGGDPEFIIDLTYEDFIDFHKKYYHPSNSYIYLYGDGDILEQLAFLNDNYLEDYDEINMDSSIPIQESFNEPKECEYFYPISNKESLKEKTYLTMNFVTGTSTDAQTHLGMEILTHILLNSPSAPLKKALLDAQLGKDVVGSFDGGILQPVISIMIKNSEEGKKNQLKDIVINTLKSLVKDGIDQEQIKAAINITEFRLREADYGSYPKGLIYGINIMDSWLYDADPTMHLEYEEYISNIRDELENNYFEKIIQKYLIDNNHCSLLIVKPEQGLVDKNDDEIAEKLKSYKETLKEKDLDNLIQETKDLIKNQNTPDKEEDIIKIPVLPIEDIVKESEVLPLELRKYKENEVLYHNINTNGIVYADLLFSINNIKQELIPYIALLARYLGEVSTEKYSFEQLTNEIEINTGGIDYDIDVYGDIKDLESYSPKFIVKGRVLNSNIEKMFELFKEILCNSKYDEKQRLKEIIQSSKAKTEMTFLSVGHKIVANRVHSYYSNSAKFLEYINGIEYYNFIKNLEKNFENQYEEIFSSMEQASKLLFNKKNMIISLTSEEDGYKVFDEKFNILYDNLYNDSINQNIFKFDLNKLNEGLMTSSKVQYVGKAFNIQKLDYKYSGVLQVLKTIISTDYLWNKVRVQGGAYGAFFSIGRAGSLFIGSYRDPNLKNTVNTINRAYEYVENFKTSKREMNKYIIGTISNFDVPMTPWTKGNLATGNYLRNITQEDIQRERDEMLGCNVEDIVNSSKIIKDCIDENYLCVLGNDKKIKGDKDLFENLIDLFE</sequence>
<dbReference type="InterPro" id="IPR007863">
    <property type="entry name" value="Peptidase_M16_C"/>
</dbReference>
<feature type="domain" description="Peptidase M16C associated" evidence="1">
    <location>
        <begin position="464"/>
        <end position="714"/>
    </location>
</feature>
<dbReference type="Pfam" id="PF05193">
    <property type="entry name" value="Peptidase_M16_C"/>
    <property type="match status" value="1"/>
</dbReference>
<dbReference type="GO" id="GO:0016485">
    <property type="term" value="P:protein processing"/>
    <property type="evidence" value="ECO:0007669"/>
    <property type="project" value="TreeGrafter"/>
</dbReference>
<dbReference type="AlphaFoldDB" id="A0A6A7KAK9"/>
<reference evidence="2 3" key="1">
    <citation type="submission" date="2019-10" db="EMBL/GenBank/DDBJ databases">
        <title>Alkalibaculum tamaniensis sp.nov., a new alkaliphilic acetogen, isolated on methoxylated aromatics from a mud volcano.</title>
        <authorList>
            <person name="Khomyakova M.A."/>
            <person name="Merkel A.Y."/>
            <person name="Bonch-Osmolovskaya E.A."/>
            <person name="Slobodkin A.I."/>
        </authorList>
    </citation>
    <scope>NUCLEOTIDE SEQUENCE [LARGE SCALE GENOMIC DNA]</scope>
    <source>
        <strain evidence="2 3">M08DMB</strain>
    </source>
</reference>
<dbReference type="SUPFAM" id="SSF63411">
    <property type="entry name" value="LuxS/MPP-like metallohydrolase"/>
    <property type="match status" value="4"/>
</dbReference>
<keyword evidence="3" id="KW-1185">Reference proteome</keyword>
<dbReference type="GO" id="GO:0046872">
    <property type="term" value="F:metal ion binding"/>
    <property type="evidence" value="ECO:0007669"/>
    <property type="project" value="InterPro"/>
</dbReference>
<dbReference type="Proteomes" id="UP000440004">
    <property type="component" value="Unassembled WGS sequence"/>
</dbReference>
<evidence type="ECO:0000313" key="2">
    <source>
        <dbReference type="EMBL" id="MPW26321.1"/>
    </source>
</evidence>
<protein>
    <submittedName>
        <fullName evidence="2">Insulinase family protein</fullName>
    </submittedName>
</protein>
<dbReference type="FunFam" id="3.30.830.10:FF:000034">
    <property type="entry name" value="presequence protease 1, chloroplastic/mitochondrial"/>
    <property type="match status" value="1"/>
</dbReference>
<dbReference type="PANTHER" id="PTHR43016">
    <property type="entry name" value="PRESEQUENCE PROTEASE"/>
    <property type="match status" value="1"/>
</dbReference>
<proteinExistence type="predicted"/>
<dbReference type="InterPro" id="IPR011765">
    <property type="entry name" value="Pept_M16_N"/>
</dbReference>
<dbReference type="Gene3D" id="3.30.830.10">
    <property type="entry name" value="Metalloenzyme, LuxS/M16 peptidase-like"/>
    <property type="match status" value="4"/>
</dbReference>
<dbReference type="InterPro" id="IPR013578">
    <property type="entry name" value="Peptidase_M16C_assoc"/>
</dbReference>
<accession>A0A6A7KAK9</accession>
<dbReference type="Pfam" id="PF00675">
    <property type="entry name" value="Peptidase_M16"/>
    <property type="match status" value="1"/>
</dbReference>